<dbReference type="SUPFAM" id="SSF48208">
    <property type="entry name" value="Six-hairpin glycosidases"/>
    <property type="match status" value="1"/>
</dbReference>
<dbReference type="InterPro" id="IPR012341">
    <property type="entry name" value="6hp_glycosidase-like_sf"/>
</dbReference>
<dbReference type="Pfam" id="PF19291">
    <property type="entry name" value="TREH_N"/>
    <property type="match status" value="1"/>
</dbReference>
<feature type="domain" description="Trehalase-like N-terminal" evidence="2">
    <location>
        <begin position="8"/>
        <end position="102"/>
    </location>
</feature>
<feature type="domain" description="GH15-like" evidence="1">
    <location>
        <begin position="281"/>
        <end position="674"/>
    </location>
</feature>
<protein>
    <submittedName>
        <fullName evidence="3">Uncharacterized protein</fullName>
    </submittedName>
</protein>
<dbReference type="GO" id="GO:0005975">
    <property type="term" value="P:carbohydrate metabolic process"/>
    <property type="evidence" value="ECO:0007669"/>
    <property type="project" value="InterPro"/>
</dbReference>
<dbReference type="STRING" id="1160497.A0A1L9VUX1"/>
<proteinExistence type="predicted"/>
<dbReference type="Proteomes" id="UP000184300">
    <property type="component" value="Unassembled WGS sequence"/>
</dbReference>
<name>A0A1L9VUX1_ASPGL</name>
<dbReference type="GO" id="GO:0004553">
    <property type="term" value="F:hydrolase activity, hydrolyzing O-glycosyl compounds"/>
    <property type="evidence" value="ECO:0007669"/>
    <property type="project" value="TreeGrafter"/>
</dbReference>
<evidence type="ECO:0000259" key="2">
    <source>
        <dbReference type="Pfam" id="PF19291"/>
    </source>
</evidence>
<evidence type="ECO:0000313" key="3">
    <source>
        <dbReference type="EMBL" id="OJJ87705.1"/>
    </source>
</evidence>
<dbReference type="RefSeq" id="XP_022404388.1">
    <property type="nucleotide sequence ID" value="XM_022540025.1"/>
</dbReference>
<dbReference type="Gene3D" id="1.50.10.10">
    <property type="match status" value="1"/>
</dbReference>
<dbReference type="EMBL" id="KV878890">
    <property type="protein sequence ID" value="OJJ87705.1"/>
    <property type="molecule type" value="Genomic_DNA"/>
</dbReference>
<dbReference type="AlphaFoldDB" id="A0A1L9VUX1"/>
<dbReference type="InterPro" id="IPR008928">
    <property type="entry name" value="6-hairpin_glycosidase_sf"/>
</dbReference>
<dbReference type="InterPro" id="IPR011613">
    <property type="entry name" value="GH15-like"/>
</dbReference>
<evidence type="ECO:0000313" key="4">
    <source>
        <dbReference type="Proteomes" id="UP000184300"/>
    </source>
</evidence>
<dbReference type="GeneID" id="34456286"/>
<gene>
    <name evidence="3" type="ORF">ASPGLDRAFT_119205</name>
</gene>
<organism evidence="3 4">
    <name type="scientific">Aspergillus glaucus CBS 516.65</name>
    <dbReference type="NCBI Taxonomy" id="1160497"/>
    <lineage>
        <taxon>Eukaryota</taxon>
        <taxon>Fungi</taxon>
        <taxon>Dikarya</taxon>
        <taxon>Ascomycota</taxon>
        <taxon>Pezizomycotina</taxon>
        <taxon>Eurotiomycetes</taxon>
        <taxon>Eurotiomycetidae</taxon>
        <taxon>Eurotiales</taxon>
        <taxon>Aspergillaceae</taxon>
        <taxon>Aspergillus</taxon>
        <taxon>Aspergillus subgen. Aspergillus</taxon>
    </lineage>
</organism>
<dbReference type="InterPro" id="IPR045582">
    <property type="entry name" value="Trehalase-like_N"/>
</dbReference>
<dbReference type="PANTHER" id="PTHR31616:SF0">
    <property type="entry name" value="GLUCAN 1,4-ALPHA-GLUCOSIDASE"/>
    <property type="match status" value="1"/>
</dbReference>
<dbReference type="PANTHER" id="PTHR31616">
    <property type="entry name" value="TREHALASE"/>
    <property type="match status" value="1"/>
</dbReference>
<reference evidence="4" key="1">
    <citation type="journal article" date="2017" name="Genome Biol.">
        <title>Comparative genomics reveals high biological diversity and specific adaptations in the industrially and medically important fungal genus Aspergillus.</title>
        <authorList>
            <person name="de Vries R.P."/>
            <person name="Riley R."/>
            <person name="Wiebenga A."/>
            <person name="Aguilar-Osorio G."/>
            <person name="Amillis S."/>
            <person name="Uchima C.A."/>
            <person name="Anderluh G."/>
            <person name="Asadollahi M."/>
            <person name="Askin M."/>
            <person name="Barry K."/>
            <person name="Battaglia E."/>
            <person name="Bayram O."/>
            <person name="Benocci T."/>
            <person name="Braus-Stromeyer S.A."/>
            <person name="Caldana C."/>
            <person name="Canovas D."/>
            <person name="Cerqueira G.C."/>
            <person name="Chen F."/>
            <person name="Chen W."/>
            <person name="Choi C."/>
            <person name="Clum A."/>
            <person name="Dos Santos R.A."/>
            <person name="Damasio A.R."/>
            <person name="Diallinas G."/>
            <person name="Emri T."/>
            <person name="Fekete E."/>
            <person name="Flipphi M."/>
            <person name="Freyberg S."/>
            <person name="Gallo A."/>
            <person name="Gournas C."/>
            <person name="Habgood R."/>
            <person name="Hainaut M."/>
            <person name="Harispe M.L."/>
            <person name="Henrissat B."/>
            <person name="Hilden K.S."/>
            <person name="Hope R."/>
            <person name="Hossain A."/>
            <person name="Karabika E."/>
            <person name="Karaffa L."/>
            <person name="Karanyi Z."/>
            <person name="Krasevec N."/>
            <person name="Kuo A."/>
            <person name="Kusch H."/>
            <person name="LaButti K."/>
            <person name="Lagendijk E.L."/>
            <person name="Lapidus A."/>
            <person name="Levasseur A."/>
            <person name="Lindquist E."/>
            <person name="Lipzen A."/>
            <person name="Logrieco A.F."/>
            <person name="MacCabe A."/>
            <person name="Maekelae M.R."/>
            <person name="Malavazi I."/>
            <person name="Melin P."/>
            <person name="Meyer V."/>
            <person name="Mielnichuk N."/>
            <person name="Miskei M."/>
            <person name="Molnar A.P."/>
            <person name="Mule G."/>
            <person name="Ngan C.Y."/>
            <person name="Orejas M."/>
            <person name="Orosz E."/>
            <person name="Ouedraogo J.P."/>
            <person name="Overkamp K.M."/>
            <person name="Park H.-S."/>
            <person name="Perrone G."/>
            <person name="Piumi F."/>
            <person name="Punt P.J."/>
            <person name="Ram A.F."/>
            <person name="Ramon A."/>
            <person name="Rauscher S."/>
            <person name="Record E."/>
            <person name="Riano-Pachon D.M."/>
            <person name="Robert V."/>
            <person name="Roehrig J."/>
            <person name="Ruller R."/>
            <person name="Salamov A."/>
            <person name="Salih N.S."/>
            <person name="Samson R.A."/>
            <person name="Sandor E."/>
            <person name="Sanguinetti M."/>
            <person name="Schuetze T."/>
            <person name="Sepcic K."/>
            <person name="Shelest E."/>
            <person name="Sherlock G."/>
            <person name="Sophianopoulou V."/>
            <person name="Squina F.M."/>
            <person name="Sun H."/>
            <person name="Susca A."/>
            <person name="Todd R.B."/>
            <person name="Tsang A."/>
            <person name="Unkles S.E."/>
            <person name="van de Wiele N."/>
            <person name="van Rossen-Uffink D."/>
            <person name="Oliveira J.V."/>
            <person name="Vesth T.C."/>
            <person name="Visser J."/>
            <person name="Yu J.-H."/>
            <person name="Zhou M."/>
            <person name="Andersen M.R."/>
            <person name="Archer D.B."/>
            <person name="Baker S.E."/>
            <person name="Benoit I."/>
            <person name="Brakhage A.A."/>
            <person name="Braus G.H."/>
            <person name="Fischer R."/>
            <person name="Frisvad J.C."/>
            <person name="Goldman G.H."/>
            <person name="Houbraken J."/>
            <person name="Oakley B."/>
            <person name="Pocsi I."/>
            <person name="Scazzocchio C."/>
            <person name="Seiboth B."/>
            <person name="vanKuyk P.A."/>
            <person name="Wortman J."/>
            <person name="Dyer P.S."/>
            <person name="Grigoriev I.V."/>
        </authorList>
    </citation>
    <scope>NUCLEOTIDE SEQUENCE [LARGE SCALE GENOMIC DNA]</scope>
    <source>
        <strain evidence="4">CBS 516.65</strain>
    </source>
</reference>
<dbReference type="VEuPathDB" id="FungiDB:ASPGLDRAFT_119205"/>
<sequence length="680" mass="77472">MPSTTGYCPIEDYGLIGDMHTAALVSKSGSLDFMCWPVFDSPSVFCRLLDKSKGGYFSITANPESDASSKQKYVPYTNMLETRWMHENGVVHVLDYFPIANGQEAAPDNILTGVCPCYRRYKAKFDDALQYRHSAVMRTVTCARGELDMDVELFPAFNYARDGHEVVGHLTGDAFDEAQTQSLLFKSATESLRVDIHADVADERQNKIPSFKIELQNKEGLKGQGLYAKLRLSIGQSVTFIIHNDEIAVPEDNVGSWVSKIERNTIDFWASWTRQCTYTGHYREQVLRSLLILKLLTYKPTGAIVAAPTFSLPEDIGGSRNWDYRFSWVRDTAFTLYVFLKSGYTEEAEQYMNFTFDNILPSAEAHANNDQFLPIILSIRGDSTIPEMELSHLEGYRGSSPVRIGNAATIHIQHDIYGALFDSIYLYNKHVGPISYDQWRTIRSIVNRVRKLHKTPDMSIWEVRGEKQHFVYSKIMLWVTFDRAIRLAEKRSNLPCPELIEWRATRDEIYEDVMEHGYNMDEGFFCMSYENKKMMDASVLIAPLVFFTAPDDPRLLSTIKRILQTPEAGGLTTAKMLLRYDHAIAHDGLDGKEGAFIMVTFWLVEAMARASMAKSHIHEYPHLKELRRNAFSYFENLLMFANHLGMFSEEVNHSGEQMGNTPQAFSHISCISAAMNLKRS</sequence>
<dbReference type="OrthoDB" id="406733at2759"/>
<dbReference type="Pfam" id="PF00723">
    <property type="entry name" value="Glyco_hydro_15"/>
    <property type="match status" value="1"/>
</dbReference>
<keyword evidence="4" id="KW-1185">Reference proteome</keyword>
<evidence type="ECO:0000259" key="1">
    <source>
        <dbReference type="Pfam" id="PF00723"/>
    </source>
</evidence>
<accession>A0A1L9VUX1</accession>